<dbReference type="EMBL" id="JAYMYQ010000005">
    <property type="protein sequence ID" value="KAK7328659.1"/>
    <property type="molecule type" value="Genomic_DNA"/>
</dbReference>
<proteinExistence type="predicted"/>
<keyword evidence="2" id="KW-1185">Reference proteome</keyword>
<dbReference type="AlphaFoldDB" id="A0AAN9L6M9"/>
<protein>
    <submittedName>
        <fullName evidence="1">Uncharacterized protein</fullName>
    </submittedName>
</protein>
<gene>
    <name evidence="1" type="ORF">VNO77_22773</name>
</gene>
<accession>A0AAN9L6M9</accession>
<evidence type="ECO:0000313" key="2">
    <source>
        <dbReference type="Proteomes" id="UP001367508"/>
    </source>
</evidence>
<reference evidence="1 2" key="1">
    <citation type="submission" date="2024-01" db="EMBL/GenBank/DDBJ databases">
        <title>The genomes of 5 underutilized Papilionoideae crops provide insights into root nodulation and disease resistanc.</title>
        <authorList>
            <person name="Jiang F."/>
        </authorList>
    </citation>
    <scope>NUCLEOTIDE SEQUENCE [LARGE SCALE GENOMIC DNA]</scope>
    <source>
        <strain evidence="1">LVBAO_FW01</strain>
        <tissue evidence="1">Leaves</tissue>
    </source>
</reference>
<organism evidence="1 2">
    <name type="scientific">Canavalia gladiata</name>
    <name type="common">Sword bean</name>
    <name type="synonym">Dolichos gladiatus</name>
    <dbReference type="NCBI Taxonomy" id="3824"/>
    <lineage>
        <taxon>Eukaryota</taxon>
        <taxon>Viridiplantae</taxon>
        <taxon>Streptophyta</taxon>
        <taxon>Embryophyta</taxon>
        <taxon>Tracheophyta</taxon>
        <taxon>Spermatophyta</taxon>
        <taxon>Magnoliopsida</taxon>
        <taxon>eudicotyledons</taxon>
        <taxon>Gunneridae</taxon>
        <taxon>Pentapetalae</taxon>
        <taxon>rosids</taxon>
        <taxon>fabids</taxon>
        <taxon>Fabales</taxon>
        <taxon>Fabaceae</taxon>
        <taxon>Papilionoideae</taxon>
        <taxon>50 kb inversion clade</taxon>
        <taxon>NPAAA clade</taxon>
        <taxon>indigoferoid/millettioid clade</taxon>
        <taxon>Phaseoleae</taxon>
        <taxon>Canavalia</taxon>
    </lineage>
</organism>
<comment type="caution">
    <text evidence="1">The sequence shown here is derived from an EMBL/GenBank/DDBJ whole genome shotgun (WGS) entry which is preliminary data.</text>
</comment>
<name>A0AAN9L6M9_CANGL</name>
<sequence length="73" mass="8277">MSVCYLLEILRYLSAKNHVGVAKEVENTTLFLMPHPNFLKKLEAILQRDDSILGSHRFGLDSADYGPLFQLVV</sequence>
<evidence type="ECO:0000313" key="1">
    <source>
        <dbReference type="EMBL" id="KAK7328659.1"/>
    </source>
</evidence>
<dbReference type="Proteomes" id="UP001367508">
    <property type="component" value="Unassembled WGS sequence"/>
</dbReference>